<name>A0A0F9EXG8_9ZZZZ</name>
<protein>
    <recommendedName>
        <fullName evidence="1">Phage head morphogenesis domain-containing protein</fullName>
    </recommendedName>
</protein>
<reference evidence="2" key="1">
    <citation type="journal article" date="2015" name="Nature">
        <title>Complex archaea that bridge the gap between prokaryotes and eukaryotes.</title>
        <authorList>
            <person name="Spang A."/>
            <person name="Saw J.H."/>
            <person name="Jorgensen S.L."/>
            <person name="Zaremba-Niedzwiedzka K."/>
            <person name="Martijn J."/>
            <person name="Lind A.E."/>
            <person name="van Eijk R."/>
            <person name="Schleper C."/>
            <person name="Guy L."/>
            <person name="Ettema T.J."/>
        </authorList>
    </citation>
    <scope>NUCLEOTIDE SEQUENCE</scope>
</reference>
<proteinExistence type="predicted"/>
<dbReference type="AlphaFoldDB" id="A0A0F9EXG8"/>
<comment type="caution">
    <text evidence="2">The sequence shown here is derived from an EMBL/GenBank/DDBJ whole genome shotgun (WGS) entry which is preliminary data.</text>
</comment>
<evidence type="ECO:0000313" key="2">
    <source>
        <dbReference type="EMBL" id="KKL28533.1"/>
    </source>
</evidence>
<dbReference type="InterPro" id="IPR006528">
    <property type="entry name" value="Phage_head_morphogenesis_dom"/>
</dbReference>
<evidence type="ECO:0000259" key="1">
    <source>
        <dbReference type="Pfam" id="PF04233"/>
    </source>
</evidence>
<gene>
    <name evidence="2" type="ORF">LCGC14_2374190</name>
</gene>
<sequence length="406" mass="43828">MSPQHDNDFLLEEMRRMHDENRADHTKLWEELTSQGKDLAGLKVKAGVWGAMAGHSSRCGGDWGLREAVLRKGGALMALALAEAFEELAEATVATLPGSSGGREGKRLTARLTVEMRKYFERLERRFPTSKVLAFARKYMAARLEGQKQTLEEKKKVQAQVEKIIGAALGSGDTALEKALAEGTAVGYMVAAEQIEDSLRKQFRIRESVLSEASITAEFLDQPIPPKVIDWTSANAADLVTGMTATTQRDLAGTIADAMTNPRRGVPDVARAIQDRFGDMSRTRAELIANTEMNNAMSQGTFDRGASLGAKKKEWITVGDDRVSQEICLPNEGAGQIQMRNTFPSGHMQPSGHPRCRCALATFGATRATARAGASPKGRENWLASVGKGMAAQAVLANIVKAAAAG</sequence>
<organism evidence="2">
    <name type="scientific">marine sediment metagenome</name>
    <dbReference type="NCBI Taxonomy" id="412755"/>
    <lineage>
        <taxon>unclassified sequences</taxon>
        <taxon>metagenomes</taxon>
        <taxon>ecological metagenomes</taxon>
    </lineage>
</organism>
<feature type="domain" description="Phage head morphogenesis" evidence="1">
    <location>
        <begin position="267"/>
        <end position="360"/>
    </location>
</feature>
<dbReference type="Pfam" id="PF04233">
    <property type="entry name" value="Phage_Mu_F"/>
    <property type="match status" value="1"/>
</dbReference>
<dbReference type="EMBL" id="LAZR01035063">
    <property type="protein sequence ID" value="KKL28533.1"/>
    <property type="molecule type" value="Genomic_DNA"/>
</dbReference>
<accession>A0A0F9EXG8</accession>